<gene>
    <name evidence="2" type="ORF">TrRE_jg8551</name>
</gene>
<evidence type="ECO:0000313" key="3">
    <source>
        <dbReference type="Proteomes" id="UP001165082"/>
    </source>
</evidence>
<reference evidence="2" key="1">
    <citation type="submission" date="2022-07" db="EMBL/GenBank/DDBJ databases">
        <title>Genome analysis of Parmales, a sister group of diatoms, reveals the evolutionary specialization of diatoms from phago-mixotrophs to photoautotrophs.</title>
        <authorList>
            <person name="Ban H."/>
            <person name="Sato S."/>
            <person name="Yoshikawa S."/>
            <person name="Kazumasa Y."/>
            <person name="Nakamura Y."/>
            <person name="Ichinomiya M."/>
            <person name="Saitoh K."/>
            <person name="Sato N."/>
            <person name="Blanc-Mathieu R."/>
            <person name="Endo H."/>
            <person name="Kuwata A."/>
            <person name="Ogata H."/>
        </authorList>
    </citation>
    <scope>NUCLEOTIDE SEQUENCE</scope>
</reference>
<feature type="region of interest" description="Disordered" evidence="1">
    <location>
        <begin position="260"/>
        <end position="293"/>
    </location>
</feature>
<feature type="compositionally biased region" description="Basic and acidic residues" evidence="1">
    <location>
        <begin position="281"/>
        <end position="293"/>
    </location>
</feature>
<feature type="compositionally biased region" description="Acidic residues" evidence="1">
    <location>
        <begin position="30"/>
        <end position="40"/>
    </location>
</feature>
<protein>
    <submittedName>
        <fullName evidence="2">Uncharacterized protein</fullName>
    </submittedName>
</protein>
<dbReference type="Proteomes" id="UP001165082">
    <property type="component" value="Unassembled WGS sequence"/>
</dbReference>
<sequence>AATKLYTILFADGSSAQLPEEEVRDMVCADTEEEEEEEEEEGKKLFSIFTSDVPETRKAKAKPDPGKQQRSDGETYQRETRDGRIVDSPKFSELLMEQGLPTEYEGRINKGELTIKYIQELERQAGGVWDPNKEDGGPSIDAYLKVMMCGKGMKTCLRPAIKLMLHDLIPERGTVPCCPISGIPFTFVKGGDNPASINRKNNTIKDHTLDNIDIIASRFNVQQHQAIPNIKDAFKDIFRDMRRQFDPKFEAYLKTEAGKRTAEAERNLKRTPKENGVTTDQRTDRSGYDKEQKEKDLTTVISAQVSKHIDTDAKINKWTAGQKKTFRKRYGKEIKKELTKKLLEQQLTCFYSKLPIGLRNNHSRVSMERLDNRRSHFRLIDNGCGGIELDVSNVVWIMRILQGNKGGGHDFDRGILLKDFIYSPLSFGRTDAECAVATRELDNLRSGAPSDASTQSPENKTMRKGEVLDSVSVDEDEDEQLDGTRLMEVG</sequence>
<accession>A0A9W7A9L1</accession>
<dbReference type="EMBL" id="BRXZ01002605">
    <property type="protein sequence ID" value="GMH66131.1"/>
    <property type="molecule type" value="Genomic_DNA"/>
</dbReference>
<feature type="non-terminal residue" evidence="2">
    <location>
        <position position="490"/>
    </location>
</feature>
<organism evidence="2 3">
    <name type="scientific">Triparma retinervis</name>
    <dbReference type="NCBI Taxonomy" id="2557542"/>
    <lineage>
        <taxon>Eukaryota</taxon>
        <taxon>Sar</taxon>
        <taxon>Stramenopiles</taxon>
        <taxon>Ochrophyta</taxon>
        <taxon>Bolidophyceae</taxon>
        <taxon>Parmales</taxon>
        <taxon>Triparmaceae</taxon>
        <taxon>Triparma</taxon>
    </lineage>
</organism>
<feature type="compositionally biased region" description="Acidic residues" evidence="1">
    <location>
        <begin position="472"/>
        <end position="481"/>
    </location>
</feature>
<feature type="non-terminal residue" evidence="2">
    <location>
        <position position="1"/>
    </location>
</feature>
<feature type="region of interest" description="Disordered" evidence="1">
    <location>
        <begin position="19"/>
        <end position="83"/>
    </location>
</feature>
<feature type="compositionally biased region" description="Basic and acidic residues" evidence="1">
    <location>
        <begin position="260"/>
        <end position="273"/>
    </location>
</feature>
<comment type="caution">
    <text evidence="2">The sequence shown here is derived from an EMBL/GenBank/DDBJ whole genome shotgun (WGS) entry which is preliminary data.</text>
</comment>
<keyword evidence="3" id="KW-1185">Reference proteome</keyword>
<evidence type="ECO:0000256" key="1">
    <source>
        <dbReference type="SAM" id="MobiDB-lite"/>
    </source>
</evidence>
<feature type="compositionally biased region" description="Basic and acidic residues" evidence="1">
    <location>
        <begin position="54"/>
        <end position="83"/>
    </location>
</feature>
<evidence type="ECO:0000313" key="2">
    <source>
        <dbReference type="EMBL" id="GMH66131.1"/>
    </source>
</evidence>
<feature type="region of interest" description="Disordered" evidence="1">
    <location>
        <begin position="444"/>
        <end position="490"/>
    </location>
</feature>
<dbReference type="AlphaFoldDB" id="A0A9W7A9L1"/>
<proteinExistence type="predicted"/>
<name>A0A9W7A9L1_9STRA</name>
<dbReference type="OrthoDB" id="10328819at2759"/>